<name>E6PTS2_9ZZZZ</name>
<dbReference type="EC" id="3.1.1.31" evidence="3"/>
<dbReference type="PANTHER" id="PTHR11054:SF0">
    <property type="entry name" value="6-PHOSPHOGLUCONOLACTONASE"/>
    <property type="match status" value="1"/>
</dbReference>
<dbReference type="Pfam" id="PF01182">
    <property type="entry name" value="Glucosamine_iso"/>
    <property type="match status" value="1"/>
</dbReference>
<dbReference type="GO" id="GO:0017057">
    <property type="term" value="F:6-phosphogluconolactonase activity"/>
    <property type="evidence" value="ECO:0007669"/>
    <property type="project" value="UniProtKB-EC"/>
</dbReference>
<dbReference type="InterPro" id="IPR039104">
    <property type="entry name" value="6PGL"/>
</dbReference>
<dbReference type="GO" id="GO:0005975">
    <property type="term" value="P:carbohydrate metabolic process"/>
    <property type="evidence" value="ECO:0007669"/>
    <property type="project" value="InterPro"/>
</dbReference>
<dbReference type="NCBIfam" id="TIGR01198">
    <property type="entry name" value="pgl"/>
    <property type="match status" value="1"/>
</dbReference>
<comment type="similarity">
    <text evidence="1">Belongs to the glucosamine/galactosamine-6-phosphate isomerase family. 6-phosphogluconolactonase subfamily.</text>
</comment>
<reference evidence="3" key="1">
    <citation type="submission" date="2009-10" db="EMBL/GenBank/DDBJ databases">
        <title>Diversity of trophic interactions inside an arsenic-rich microbial ecosystem.</title>
        <authorList>
            <person name="Bertin P.N."/>
            <person name="Heinrich-Salmeron A."/>
            <person name="Pelletier E."/>
            <person name="Goulhen-Chollet F."/>
            <person name="Arsene-Ploetze F."/>
            <person name="Gallien S."/>
            <person name="Calteau A."/>
            <person name="Vallenet D."/>
            <person name="Casiot C."/>
            <person name="Chane-Woon-Ming B."/>
            <person name="Giloteaux L."/>
            <person name="Barakat M."/>
            <person name="Bonnefoy V."/>
            <person name="Bruneel O."/>
            <person name="Chandler M."/>
            <person name="Cleiss J."/>
            <person name="Duran R."/>
            <person name="Elbaz-Poulichet F."/>
            <person name="Fonknechten N."/>
            <person name="Lauga B."/>
            <person name="Mornico D."/>
            <person name="Ortet P."/>
            <person name="Schaeffer C."/>
            <person name="Siguier P."/>
            <person name="Alexander Thil Smith A."/>
            <person name="Van Dorsselaer A."/>
            <person name="Weissenbach J."/>
            <person name="Medigue C."/>
            <person name="Le Paslier D."/>
        </authorList>
    </citation>
    <scope>NUCLEOTIDE SEQUENCE</scope>
</reference>
<feature type="domain" description="Glucosamine/galactosamine-6-phosphate isomerase" evidence="2">
    <location>
        <begin position="13"/>
        <end position="231"/>
    </location>
</feature>
<protein>
    <submittedName>
        <fullName evidence="3">Putative 6-phosphogluconolactonase</fullName>
        <ecNumber evidence="3">3.1.1.31</ecNumber>
    </submittedName>
</protein>
<keyword evidence="3" id="KW-0378">Hydrolase</keyword>
<dbReference type="PANTHER" id="PTHR11054">
    <property type="entry name" value="6-PHOSPHOGLUCONOLACTONASE"/>
    <property type="match status" value="1"/>
</dbReference>
<dbReference type="Gene3D" id="3.40.50.1360">
    <property type="match status" value="1"/>
</dbReference>
<dbReference type="InterPro" id="IPR005900">
    <property type="entry name" value="6-phosphogluconolactonase_DevB"/>
</dbReference>
<dbReference type="EMBL" id="CABM01000050">
    <property type="protein sequence ID" value="CBH98329.1"/>
    <property type="molecule type" value="Genomic_DNA"/>
</dbReference>
<dbReference type="SUPFAM" id="SSF100950">
    <property type="entry name" value="NagB/RpiA/CoA transferase-like"/>
    <property type="match status" value="1"/>
</dbReference>
<organism evidence="3">
    <name type="scientific">mine drainage metagenome</name>
    <dbReference type="NCBI Taxonomy" id="410659"/>
    <lineage>
        <taxon>unclassified sequences</taxon>
        <taxon>metagenomes</taxon>
        <taxon>ecological metagenomes</taxon>
    </lineage>
</organism>
<sequence length="242" mass="25247">MKNSDAPFEACADAADLAARLVRDLAGVLRDALAARGSAVLAVSGGRSPVPLFHALAALPLDWTRITITLVDERFVPPDHADSNAALVRAHLLQGNAAAAHFAPLVGADDFAAVATPADAERALAAAVARANRGTRPIDVAVLGMGDNGHTASLFSGAPEIAAGLNPRNPMDWLAVHPPAAPHRRISLTLAALLRVGHLRLAISGATKRAVYAAALQARRDDLPLSALLHPPHAHFHVYWSP</sequence>
<dbReference type="InterPro" id="IPR006148">
    <property type="entry name" value="Glc/Gal-6P_isomerase"/>
</dbReference>
<dbReference type="GO" id="GO:0006098">
    <property type="term" value="P:pentose-phosphate shunt"/>
    <property type="evidence" value="ECO:0007669"/>
    <property type="project" value="InterPro"/>
</dbReference>
<evidence type="ECO:0000256" key="1">
    <source>
        <dbReference type="ARBA" id="ARBA00010662"/>
    </source>
</evidence>
<evidence type="ECO:0000313" key="3">
    <source>
        <dbReference type="EMBL" id="CBH98329.1"/>
    </source>
</evidence>
<dbReference type="CDD" id="cd01400">
    <property type="entry name" value="6PGL"/>
    <property type="match status" value="1"/>
</dbReference>
<dbReference type="AlphaFoldDB" id="E6PTS2"/>
<gene>
    <name evidence="3" type="ORF">CARN2_3805</name>
</gene>
<dbReference type="InterPro" id="IPR037171">
    <property type="entry name" value="NagB/RpiA_transferase-like"/>
</dbReference>
<accession>E6PTS2</accession>
<proteinExistence type="inferred from homology"/>
<comment type="caution">
    <text evidence="3">The sequence shown here is derived from an EMBL/GenBank/DDBJ whole genome shotgun (WGS) entry which is preliminary data.</text>
</comment>
<evidence type="ECO:0000259" key="2">
    <source>
        <dbReference type="Pfam" id="PF01182"/>
    </source>
</evidence>